<name>A0A835EPY1_9POAL</name>
<evidence type="ECO:0000313" key="2">
    <source>
        <dbReference type="EMBL" id="KAF8704473.1"/>
    </source>
</evidence>
<gene>
    <name evidence="2" type="ORF">HU200_031426</name>
</gene>
<dbReference type="OrthoDB" id="679467at2759"/>
<dbReference type="Pfam" id="PF03478">
    <property type="entry name" value="Beta-prop_KIB1-4"/>
    <property type="match status" value="1"/>
</dbReference>
<organism evidence="2 3">
    <name type="scientific">Digitaria exilis</name>
    <dbReference type="NCBI Taxonomy" id="1010633"/>
    <lineage>
        <taxon>Eukaryota</taxon>
        <taxon>Viridiplantae</taxon>
        <taxon>Streptophyta</taxon>
        <taxon>Embryophyta</taxon>
        <taxon>Tracheophyta</taxon>
        <taxon>Spermatophyta</taxon>
        <taxon>Magnoliopsida</taxon>
        <taxon>Liliopsida</taxon>
        <taxon>Poales</taxon>
        <taxon>Poaceae</taxon>
        <taxon>PACMAD clade</taxon>
        <taxon>Panicoideae</taxon>
        <taxon>Panicodae</taxon>
        <taxon>Paniceae</taxon>
        <taxon>Anthephorinae</taxon>
        <taxon>Digitaria</taxon>
    </lineage>
</organism>
<dbReference type="AlphaFoldDB" id="A0A835EPY1"/>
<dbReference type="PANTHER" id="PTHR33127">
    <property type="entry name" value="TRANSMEMBRANE PROTEIN"/>
    <property type="match status" value="1"/>
</dbReference>
<feature type="domain" description="KIB1-4 beta-propeller" evidence="1">
    <location>
        <begin position="32"/>
        <end position="217"/>
    </location>
</feature>
<dbReference type="InterPro" id="IPR005174">
    <property type="entry name" value="KIB1-4_b-propeller"/>
</dbReference>
<evidence type="ECO:0000313" key="3">
    <source>
        <dbReference type="Proteomes" id="UP000636709"/>
    </source>
</evidence>
<dbReference type="PANTHER" id="PTHR33127:SF5">
    <property type="entry name" value="TRANSMEMBRANE PROTEIN"/>
    <property type="match status" value="1"/>
</dbReference>
<sequence length="312" mass="35080">MAAQEENYSLPPSFGTRPWLVQATRGKTLTLIDPSDRSMHEIVIPEIEGKACLGCVHDGDWLMTLDESTCECSLAAAAGGSRRRRNKKVALPPLLHESLEFLAKCVVVHESPEHPHCTVTVSSSVEAEERFLLHCRPGDRAWTKLISPFKPIKFQTRIVSYKGKLHAFASKNNLIVLDVVNGKVQARLMGVVRDIDEKVSYGSAHYHFVESCGDLLLAFVVASFCRPRPYCLGRKGNLGVFDLGRSKDDPRSVWKILDKQEVIQREMELFDKDHEGREFCYLVELEGKLVSVFMRNAAVPPRVFKLDETNVS</sequence>
<dbReference type="EMBL" id="JACEFO010001772">
    <property type="protein sequence ID" value="KAF8704473.1"/>
    <property type="molecule type" value="Genomic_DNA"/>
</dbReference>
<proteinExistence type="predicted"/>
<protein>
    <recommendedName>
        <fullName evidence="1">KIB1-4 beta-propeller domain-containing protein</fullName>
    </recommendedName>
</protein>
<evidence type="ECO:0000259" key="1">
    <source>
        <dbReference type="Pfam" id="PF03478"/>
    </source>
</evidence>
<dbReference type="Proteomes" id="UP000636709">
    <property type="component" value="Unassembled WGS sequence"/>
</dbReference>
<accession>A0A835EPY1</accession>
<keyword evidence="3" id="KW-1185">Reference proteome</keyword>
<reference evidence="2" key="1">
    <citation type="submission" date="2020-07" db="EMBL/GenBank/DDBJ databases">
        <title>Genome sequence and genetic diversity analysis of an under-domesticated orphan crop, white fonio (Digitaria exilis).</title>
        <authorList>
            <person name="Bennetzen J.L."/>
            <person name="Chen S."/>
            <person name="Ma X."/>
            <person name="Wang X."/>
            <person name="Yssel A.E.J."/>
            <person name="Chaluvadi S.R."/>
            <person name="Johnson M."/>
            <person name="Gangashetty P."/>
            <person name="Hamidou F."/>
            <person name="Sanogo M.D."/>
            <person name="Zwaenepoel A."/>
            <person name="Wallace J."/>
            <person name="Van De Peer Y."/>
            <person name="Van Deynze A."/>
        </authorList>
    </citation>
    <scope>NUCLEOTIDE SEQUENCE</scope>
    <source>
        <tissue evidence="2">Leaves</tissue>
    </source>
</reference>
<comment type="caution">
    <text evidence="2">The sequence shown here is derived from an EMBL/GenBank/DDBJ whole genome shotgun (WGS) entry which is preliminary data.</text>
</comment>